<comment type="similarity">
    <text evidence="2">Belongs to the band 7/mec-2 family. HflC subfamily.</text>
</comment>
<dbReference type="InterPro" id="IPR036013">
    <property type="entry name" value="Band_7/SPFH_dom_sf"/>
</dbReference>
<dbReference type="NCBIfam" id="TIGR01932">
    <property type="entry name" value="hflC"/>
    <property type="match status" value="1"/>
</dbReference>
<protein>
    <recommendedName>
        <fullName evidence="6">Band 7 domain-containing protein</fullName>
    </recommendedName>
</protein>
<dbReference type="EMBL" id="BART01000458">
    <property type="protein sequence ID" value="GAG72601.1"/>
    <property type="molecule type" value="Genomic_DNA"/>
</dbReference>
<dbReference type="PIRSF" id="PIRSF005651">
    <property type="entry name" value="HflC"/>
    <property type="match status" value="1"/>
</dbReference>
<evidence type="ECO:0000259" key="6">
    <source>
        <dbReference type="SMART" id="SM00244"/>
    </source>
</evidence>
<keyword evidence="3" id="KW-0812">Transmembrane</keyword>
<keyword evidence="5" id="KW-0472">Membrane</keyword>
<dbReference type="PANTHER" id="PTHR42911">
    <property type="entry name" value="MODULATOR OF FTSH PROTEASE HFLC"/>
    <property type="match status" value="1"/>
</dbReference>
<dbReference type="InterPro" id="IPR001972">
    <property type="entry name" value="Stomatin_HflK_fam"/>
</dbReference>
<sequence length="286" mass="32785">MSKKAIVGVILIILVLIGMRTVLFTVDETEQAIIVQLGKYIRTVKEPGLHFKIPLVQNVIHFENRILEYDAAAAKVITADKKHLVVDNYARWKIIDPLKFYETVRNEFGAQARLDDIVFSEIREELARHTLTEIISLQREAIMDTVGNRCDEKAREYGIQVIDVKIKRADLPEEVTHSVYARMKAERERIAKKYRSEGEEESVKIKAQADKERTVLLADSYRSAQELKGKGDAEAIKIYAQALEEDPEFYSFVRTLEVYRKALTGGTTMVLSSDSELFQYLSQPRE</sequence>
<dbReference type="AlphaFoldDB" id="X1BKH0"/>
<reference evidence="7" key="1">
    <citation type="journal article" date="2014" name="Front. Microbiol.">
        <title>High frequency of phylogenetically diverse reductive dehalogenase-homologous genes in deep subseafloor sedimentary metagenomes.</title>
        <authorList>
            <person name="Kawai M."/>
            <person name="Futagami T."/>
            <person name="Toyoda A."/>
            <person name="Takaki Y."/>
            <person name="Nishi S."/>
            <person name="Hori S."/>
            <person name="Arai W."/>
            <person name="Tsubouchi T."/>
            <person name="Morono Y."/>
            <person name="Uchiyama I."/>
            <person name="Ito T."/>
            <person name="Fujiyama A."/>
            <person name="Inagaki F."/>
            <person name="Takami H."/>
        </authorList>
    </citation>
    <scope>NUCLEOTIDE SEQUENCE</scope>
    <source>
        <strain evidence="7">Expedition CK06-06</strain>
    </source>
</reference>
<dbReference type="Gene3D" id="3.30.479.30">
    <property type="entry name" value="Band 7 domain"/>
    <property type="match status" value="1"/>
</dbReference>
<evidence type="ECO:0000256" key="4">
    <source>
        <dbReference type="ARBA" id="ARBA00022989"/>
    </source>
</evidence>
<evidence type="ECO:0000256" key="2">
    <source>
        <dbReference type="ARBA" id="ARBA00007862"/>
    </source>
</evidence>
<feature type="domain" description="Band 7" evidence="6">
    <location>
        <begin position="21"/>
        <end position="183"/>
    </location>
</feature>
<dbReference type="SMART" id="SM00244">
    <property type="entry name" value="PHB"/>
    <property type="match status" value="1"/>
</dbReference>
<dbReference type="PANTHER" id="PTHR42911:SF1">
    <property type="entry name" value="MODULATOR OF FTSH PROTEASE HFLC"/>
    <property type="match status" value="1"/>
</dbReference>
<evidence type="ECO:0000256" key="1">
    <source>
        <dbReference type="ARBA" id="ARBA00004370"/>
    </source>
</evidence>
<gene>
    <name evidence="7" type="ORF">S01H4_02182</name>
</gene>
<evidence type="ECO:0000313" key="7">
    <source>
        <dbReference type="EMBL" id="GAG72601.1"/>
    </source>
</evidence>
<evidence type="ECO:0000256" key="5">
    <source>
        <dbReference type="ARBA" id="ARBA00023136"/>
    </source>
</evidence>
<dbReference type="InterPro" id="IPR001107">
    <property type="entry name" value="Band_7"/>
</dbReference>
<name>X1BKH0_9ZZZZ</name>
<comment type="subcellular location">
    <subcellularLocation>
        <location evidence="1">Membrane</location>
    </subcellularLocation>
</comment>
<dbReference type="GO" id="GO:0016020">
    <property type="term" value="C:membrane"/>
    <property type="evidence" value="ECO:0007669"/>
    <property type="project" value="UniProtKB-SubCell"/>
</dbReference>
<evidence type="ECO:0000256" key="3">
    <source>
        <dbReference type="ARBA" id="ARBA00022692"/>
    </source>
</evidence>
<comment type="caution">
    <text evidence="7">The sequence shown here is derived from an EMBL/GenBank/DDBJ whole genome shotgun (WGS) entry which is preliminary data.</text>
</comment>
<dbReference type="SUPFAM" id="SSF117892">
    <property type="entry name" value="Band 7/SPFH domain"/>
    <property type="match status" value="1"/>
</dbReference>
<proteinExistence type="inferred from homology"/>
<keyword evidence="4" id="KW-1133">Transmembrane helix</keyword>
<dbReference type="CDD" id="cd03405">
    <property type="entry name" value="SPFH_HflC"/>
    <property type="match status" value="1"/>
</dbReference>
<accession>X1BKH0</accession>
<dbReference type="PRINTS" id="PR00721">
    <property type="entry name" value="STOMATIN"/>
</dbReference>
<organism evidence="7">
    <name type="scientific">marine sediment metagenome</name>
    <dbReference type="NCBI Taxonomy" id="412755"/>
    <lineage>
        <taxon>unclassified sequences</taxon>
        <taxon>metagenomes</taxon>
        <taxon>ecological metagenomes</taxon>
    </lineage>
</organism>
<dbReference type="Pfam" id="PF01145">
    <property type="entry name" value="Band_7"/>
    <property type="match status" value="1"/>
</dbReference>
<dbReference type="InterPro" id="IPR010200">
    <property type="entry name" value="HflC"/>
</dbReference>